<dbReference type="InterPro" id="IPR045275">
    <property type="entry name" value="MscS_archaea/bacteria_type"/>
</dbReference>
<accession>A0ABT0QGW6</accession>
<keyword evidence="2 5" id="KW-0812">Transmembrane</keyword>
<evidence type="ECO:0000313" key="8">
    <source>
        <dbReference type="Proteomes" id="UP001165381"/>
    </source>
</evidence>
<evidence type="ECO:0000259" key="6">
    <source>
        <dbReference type="Pfam" id="PF00924"/>
    </source>
</evidence>
<keyword evidence="4 5" id="KW-0472">Membrane</keyword>
<feature type="transmembrane region" description="Helical" evidence="5">
    <location>
        <begin position="78"/>
        <end position="99"/>
    </location>
</feature>
<dbReference type="PANTHER" id="PTHR30221">
    <property type="entry name" value="SMALL-CONDUCTANCE MECHANOSENSITIVE CHANNEL"/>
    <property type="match status" value="1"/>
</dbReference>
<evidence type="ECO:0000256" key="5">
    <source>
        <dbReference type="SAM" id="Phobius"/>
    </source>
</evidence>
<dbReference type="InterPro" id="IPR010920">
    <property type="entry name" value="LSM_dom_sf"/>
</dbReference>
<dbReference type="Proteomes" id="UP001165381">
    <property type="component" value="Unassembled WGS sequence"/>
</dbReference>
<dbReference type="PANTHER" id="PTHR30221:SF8">
    <property type="entry name" value="SMALL-CONDUCTANCE MECHANOSENSITIVE CHANNEL"/>
    <property type="match status" value="1"/>
</dbReference>
<protein>
    <submittedName>
        <fullName evidence="7">Mechanosensitive ion channel family protein</fullName>
    </submittedName>
</protein>
<keyword evidence="8" id="KW-1185">Reference proteome</keyword>
<dbReference type="InterPro" id="IPR023408">
    <property type="entry name" value="MscS_beta-dom_sf"/>
</dbReference>
<dbReference type="EMBL" id="JAMFLZ010000006">
    <property type="protein sequence ID" value="MCL6296094.1"/>
    <property type="molecule type" value="Genomic_DNA"/>
</dbReference>
<evidence type="ECO:0000256" key="4">
    <source>
        <dbReference type="ARBA" id="ARBA00023136"/>
    </source>
</evidence>
<feature type="transmembrane region" description="Helical" evidence="5">
    <location>
        <begin position="53"/>
        <end position="72"/>
    </location>
</feature>
<organism evidence="7 8">
    <name type="scientific">Jejuia spongiicola</name>
    <dbReference type="NCBI Taxonomy" id="2942207"/>
    <lineage>
        <taxon>Bacteria</taxon>
        <taxon>Pseudomonadati</taxon>
        <taxon>Bacteroidota</taxon>
        <taxon>Flavobacteriia</taxon>
        <taxon>Flavobacteriales</taxon>
        <taxon>Flavobacteriaceae</taxon>
        <taxon>Jejuia</taxon>
    </lineage>
</organism>
<dbReference type="Pfam" id="PF00924">
    <property type="entry name" value="MS_channel_2nd"/>
    <property type="match status" value="1"/>
</dbReference>
<dbReference type="Gene3D" id="2.30.30.60">
    <property type="match status" value="1"/>
</dbReference>
<dbReference type="SUPFAM" id="SSF50182">
    <property type="entry name" value="Sm-like ribonucleoproteins"/>
    <property type="match status" value="1"/>
</dbReference>
<evidence type="ECO:0000256" key="3">
    <source>
        <dbReference type="ARBA" id="ARBA00022989"/>
    </source>
</evidence>
<reference evidence="7" key="1">
    <citation type="submission" date="2022-05" db="EMBL/GenBank/DDBJ databases">
        <authorList>
            <person name="Park J.-S."/>
        </authorList>
    </citation>
    <scope>NUCLEOTIDE SEQUENCE</scope>
    <source>
        <strain evidence="7">2012CJ34-3</strain>
    </source>
</reference>
<sequence length="173" mass="19732">MAIFFDTYNSEIINSSIVFGVFFILQLIARLIVRTIGKSKKILTSRARLVGRYFTISFLFITLLIIGFIFGVNIDDLVVVFSSVFAILGITLFANWSILSNVTSGIIMFFSFPYKIGDKIKIHDKDHEIEALIEDIRSFQIHLRQDNGDLITYPNNLLLQKAVTLIEKDAFDK</sequence>
<evidence type="ECO:0000313" key="7">
    <source>
        <dbReference type="EMBL" id="MCL6296094.1"/>
    </source>
</evidence>
<gene>
    <name evidence="7" type="ORF">M3P09_13870</name>
</gene>
<dbReference type="InterPro" id="IPR006685">
    <property type="entry name" value="MscS_channel_2nd"/>
</dbReference>
<name>A0ABT0QGW6_9FLAO</name>
<proteinExistence type="predicted"/>
<comment type="caution">
    <text evidence="7">The sequence shown here is derived from an EMBL/GenBank/DDBJ whole genome shotgun (WGS) entry which is preliminary data.</text>
</comment>
<feature type="domain" description="Mechanosensitive ion channel MscS" evidence="6">
    <location>
        <begin position="98"/>
        <end position="163"/>
    </location>
</feature>
<feature type="transmembrane region" description="Helical" evidence="5">
    <location>
        <begin position="12"/>
        <end position="33"/>
    </location>
</feature>
<evidence type="ECO:0000256" key="1">
    <source>
        <dbReference type="ARBA" id="ARBA00004370"/>
    </source>
</evidence>
<comment type="subcellular location">
    <subcellularLocation>
        <location evidence="1">Membrane</location>
    </subcellularLocation>
</comment>
<evidence type="ECO:0000256" key="2">
    <source>
        <dbReference type="ARBA" id="ARBA00022692"/>
    </source>
</evidence>
<dbReference type="RefSeq" id="WP_099564031.1">
    <property type="nucleotide sequence ID" value="NZ_JAMFLZ010000006.1"/>
</dbReference>
<keyword evidence="3 5" id="KW-1133">Transmembrane helix</keyword>